<keyword evidence="1 3" id="KW-0808">Transferase</keyword>
<sequence>MNEFELIRIASRIFSTDRQDVIVGPGEDDCAVVEINGKNIVLTADVLHEKTDFPEGIKAEEIGHLSLAVNLSDLAAMGAKPLYFIHTVTLSRKWINEFEDMMKGMKKLAERYGVAVVGGDIDFGDELSIAGFAVGVADRFVTQSGAKPGEFVCLTGPLGKAQLSLEQLFSGMSREKIAYPESLFTPEPRVREGMEVAKHAGAMTDISDSLAISLHLIAEKSRVGIEIRSDLLPLDHLTPYVGEEKALELFLYSGGDYELVYTSNECTHGFVIGRVVEEKGVRIDGEEIEFRGYMHKPD</sequence>
<evidence type="ECO:0000256" key="1">
    <source>
        <dbReference type="HAMAP-Rule" id="MF_02128"/>
    </source>
</evidence>
<dbReference type="eggNOG" id="arCOG00638">
    <property type="taxonomic scope" value="Archaea"/>
</dbReference>
<dbReference type="GO" id="GO:0009229">
    <property type="term" value="P:thiamine diphosphate biosynthetic process"/>
    <property type="evidence" value="ECO:0007669"/>
    <property type="project" value="UniProtKB-UniRule"/>
</dbReference>
<feature type="binding site" evidence="1">
    <location>
        <position position="29"/>
    </location>
    <ligand>
        <name>Mg(2+)</name>
        <dbReference type="ChEBI" id="CHEBI:18420"/>
        <label>4</label>
    </ligand>
</feature>
<dbReference type="RefSeq" id="WP_013683310.1">
    <property type="nucleotide sequence ID" value="NC_015320.1"/>
</dbReference>
<reference evidence="3 4" key="1">
    <citation type="submission" date="2011-03" db="EMBL/GenBank/DDBJ databases">
        <title>The complete genome of Archaeoglobus veneficus SNP6.</title>
        <authorList>
            <consortium name="US DOE Joint Genome Institute (JGI-PGF)"/>
            <person name="Lucas S."/>
            <person name="Copeland A."/>
            <person name="Lapidus A."/>
            <person name="Bruce D."/>
            <person name="Goodwin L."/>
            <person name="Pitluck S."/>
            <person name="Kyrpides N."/>
            <person name="Mavromatis K."/>
            <person name="Pagani I."/>
            <person name="Ivanova N."/>
            <person name="Mikhailova N."/>
            <person name="Lu M."/>
            <person name="Detter J.C."/>
            <person name="Tapia R."/>
            <person name="Han C."/>
            <person name="Land M."/>
            <person name="Hauser L."/>
            <person name="Markowitz V."/>
            <person name="Cheng J.-F."/>
            <person name="Hugenholtz P."/>
            <person name="Woyke T."/>
            <person name="Wu D."/>
            <person name="Spring S."/>
            <person name="Brambilla E."/>
            <person name="Klenk H.-P."/>
            <person name="Eisen J.A."/>
        </authorList>
    </citation>
    <scope>NUCLEOTIDE SEQUENCE [LARGE SCALE GENOMIC DNA]</scope>
    <source>
        <strain>SNP6</strain>
    </source>
</reference>
<dbReference type="NCBIfam" id="TIGR01379">
    <property type="entry name" value="thiL"/>
    <property type="match status" value="1"/>
</dbReference>
<dbReference type="InterPro" id="IPR016188">
    <property type="entry name" value="PurM-like_N"/>
</dbReference>
<keyword evidence="1 3" id="KW-0418">Kinase</keyword>
<evidence type="ECO:0000259" key="2">
    <source>
        <dbReference type="Pfam" id="PF00586"/>
    </source>
</evidence>
<feature type="binding site" evidence="1">
    <location>
        <position position="207"/>
    </location>
    <ligand>
        <name>ATP</name>
        <dbReference type="ChEBI" id="CHEBI:30616"/>
    </ligand>
</feature>
<feature type="binding site" evidence="1">
    <location>
        <begin position="119"/>
        <end position="120"/>
    </location>
    <ligand>
        <name>ATP</name>
        <dbReference type="ChEBI" id="CHEBI:30616"/>
    </ligand>
</feature>
<dbReference type="GO" id="GO:0000287">
    <property type="term" value="F:magnesium ion binding"/>
    <property type="evidence" value="ECO:0007669"/>
    <property type="project" value="UniProtKB-UniRule"/>
</dbReference>
<dbReference type="InterPro" id="IPR036921">
    <property type="entry name" value="PurM-like_N_sf"/>
</dbReference>
<feature type="binding site" evidence="1">
    <location>
        <position position="293"/>
    </location>
    <ligand>
        <name>substrate</name>
    </ligand>
</feature>
<dbReference type="PIRSF" id="PIRSF005303">
    <property type="entry name" value="Thiam_monoph_kin"/>
    <property type="match status" value="1"/>
</dbReference>
<dbReference type="InterPro" id="IPR036676">
    <property type="entry name" value="PurM-like_C_sf"/>
</dbReference>
<dbReference type="HOGENOM" id="CLU_046964_2_0_2"/>
<comment type="caution">
    <text evidence="1">Lacks conserved residue(s) required for the propagation of feature annotation.</text>
</comment>
<name>F2KQS4_ARCVS</name>
<feature type="binding site" evidence="1">
    <location>
        <position position="205"/>
    </location>
    <ligand>
        <name>Mg(2+)</name>
        <dbReference type="ChEBI" id="CHEBI:18420"/>
        <label>3</label>
    </ligand>
</feature>
<keyword evidence="1" id="KW-0479">Metal-binding</keyword>
<dbReference type="CDD" id="cd02194">
    <property type="entry name" value="ThiL"/>
    <property type="match status" value="1"/>
</dbReference>
<dbReference type="KEGG" id="ave:Arcve_0615"/>
<feature type="binding site" evidence="1">
    <location>
        <position position="73"/>
    </location>
    <ligand>
        <name>Mg(2+)</name>
        <dbReference type="ChEBI" id="CHEBI:18420"/>
        <label>3</label>
    </ligand>
</feature>
<dbReference type="EC" id="2.7.4.16" evidence="1"/>
<dbReference type="AlphaFoldDB" id="F2KQS4"/>
<feature type="binding site" evidence="1">
    <location>
        <position position="29"/>
    </location>
    <ligand>
        <name>Mg(2+)</name>
        <dbReference type="ChEBI" id="CHEBI:18420"/>
        <label>3</label>
    </ligand>
</feature>
<dbReference type="HAMAP" id="MF_02128">
    <property type="entry name" value="TMP_kinase"/>
    <property type="match status" value="1"/>
</dbReference>
<feature type="binding site" evidence="1">
    <location>
        <position position="73"/>
    </location>
    <ligand>
        <name>Mg(2+)</name>
        <dbReference type="ChEBI" id="CHEBI:18420"/>
        <label>2</label>
    </ligand>
</feature>
<keyword evidence="1" id="KW-0547">Nucleotide-binding</keyword>
<dbReference type="SUPFAM" id="SSF56042">
    <property type="entry name" value="PurM C-terminal domain-like"/>
    <property type="match status" value="1"/>
</dbReference>
<dbReference type="GO" id="GO:0005524">
    <property type="term" value="F:ATP binding"/>
    <property type="evidence" value="ECO:0007669"/>
    <property type="project" value="UniProtKB-UniRule"/>
</dbReference>
<dbReference type="GO" id="GO:0009030">
    <property type="term" value="F:thiamine-phosphate kinase activity"/>
    <property type="evidence" value="ECO:0007669"/>
    <property type="project" value="UniProtKB-UniRule"/>
</dbReference>
<evidence type="ECO:0000313" key="4">
    <source>
        <dbReference type="Proteomes" id="UP000008136"/>
    </source>
</evidence>
<feature type="domain" description="PurM-like N-terminal" evidence="2">
    <location>
        <begin position="28"/>
        <end position="137"/>
    </location>
</feature>
<comment type="similarity">
    <text evidence="1">Belongs to the thiamine-monophosphate kinase family.</text>
</comment>
<dbReference type="PANTHER" id="PTHR30270:SF3">
    <property type="entry name" value="THIAMINE-MONOPHOSPHATE KINASE"/>
    <property type="match status" value="1"/>
</dbReference>
<dbReference type="GeneID" id="10393712"/>
<dbReference type="OrthoDB" id="45909at2157"/>
<dbReference type="SUPFAM" id="SSF55326">
    <property type="entry name" value="PurM N-terminal domain-like"/>
    <property type="match status" value="1"/>
</dbReference>
<dbReference type="STRING" id="693661.Arcve_0615"/>
<dbReference type="InterPro" id="IPR006283">
    <property type="entry name" value="ThiL-like"/>
</dbReference>
<feature type="binding site" evidence="1">
    <location>
        <position position="45"/>
    </location>
    <ligand>
        <name>Mg(2+)</name>
        <dbReference type="ChEBI" id="CHEBI:18420"/>
        <label>1</label>
    </ligand>
</feature>
<comment type="miscellaneous">
    <text evidence="1">Reaction mechanism of ThiL seems to utilize a direct, inline transfer of the gamma-phosphate of ATP to TMP rather than a phosphorylated enzyme intermediate.</text>
</comment>
<keyword evidence="4" id="KW-1185">Reference proteome</keyword>
<feature type="binding site" evidence="1">
    <location>
        <position position="208"/>
    </location>
    <ligand>
        <name>Mg(2+)</name>
        <dbReference type="ChEBI" id="CHEBI:18420"/>
        <label>5</label>
    </ligand>
</feature>
<dbReference type="Gene3D" id="3.30.1330.10">
    <property type="entry name" value="PurM-like, N-terminal domain"/>
    <property type="match status" value="1"/>
</dbReference>
<feature type="binding site" evidence="1">
    <location>
        <position position="52"/>
    </location>
    <ligand>
        <name>substrate</name>
    </ligand>
</feature>
<dbReference type="Pfam" id="PF00586">
    <property type="entry name" value="AIRS"/>
    <property type="match status" value="1"/>
</dbReference>
<feature type="binding site" evidence="1">
    <location>
        <position position="73"/>
    </location>
    <ligand>
        <name>Mg(2+)</name>
        <dbReference type="ChEBI" id="CHEBI:18420"/>
        <label>4</label>
    </ligand>
</feature>
<dbReference type="EMBL" id="CP002588">
    <property type="protein sequence ID" value="AEA46636.1"/>
    <property type="molecule type" value="Genomic_DNA"/>
</dbReference>
<comment type="catalytic activity">
    <reaction evidence="1">
        <text>thiamine phosphate + ATP = thiamine diphosphate + ADP</text>
        <dbReference type="Rhea" id="RHEA:15913"/>
        <dbReference type="ChEBI" id="CHEBI:30616"/>
        <dbReference type="ChEBI" id="CHEBI:37575"/>
        <dbReference type="ChEBI" id="CHEBI:58937"/>
        <dbReference type="ChEBI" id="CHEBI:456216"/>
        <dbReference type="EC" id="2.7.4.16"/>
    </reaction>
</comment>
<keyword evidence="1" id="KW-0784">Thiamine biosynthesis</keyword>
<dbReference type="GO" id="GO:0009228">
    <property type="term" value="P:thiamine biosynthetic process"/>
    <property type="evidence" value="ECO:0007669"/>
    <property type="project" value="UniProtKB-KW"/>
</dbReference>
<dbReference type="Gene3D" id="3.90.650.10">
    <property type="entry name" value="PurM-like C-terminal domain"/>
    <property type="match status" value="1"/>
</dbReference>
<dbReference type="UniPathway" id="UPA00060">
    <property type="reaction ID" value="UER00142"/>
</dbReference>
<comment type="function">
    <text evidence="1">Catalyzes the ATP-dependent phosphorylation of thiamine-monophosphate (TMP) to form thiamine-pyrophosphate (TPP), the active form of vitamin B1.</text>
</comment>
<organism evidence="3 4">
    <name type="scientific">Archaeoglobus veneficus (strain DSM 11195 / SNP6)</name>
    <dbReference type="NCBI Taxonomy" id="693661"/>
    <lineage>
        <taxon>Archaea</taxon>
        <taxon>Methanobacteriati</taxon>
        <taxon>Methanobacteriota</taxon>
        <taxon>Archaeoglobi</taxon>
        <taxon>Archaeoglobales</taxon>
        <taxon>Archaeoglobaceae</taxon>
        <taxon>Archaeoglobus</taxon>
    </lineage>
</organism>
<accession>F2KQS4</accession>
<keyword evidence="1" id="KW-0460">Magnesium</keyword>
<gene>
    <name evidence="1" type="primary">thiL</name>
    <name evidence="3" type="ordered locus">Arcve_0615</name>
</gene>
<feature type="binding site" evidence="1">
    <location>
        <position position="45"/>
    </location>
    <ligand>
        <name>Mg(2+)</name>
        <dbReference type="ChEBI" id="CHEBI:18420"/>
        <label>2</label>
    </ligand>
</feature>
<evidence type="ECO:0000313" key="3">
    <source>
        <dbReference type="EMBL" id="AEA46636.1"/>
    </source>
</evidence>
<dbReference type="Proteomes" id="UP000008136">
    <property type="component" value="Chromosome"/>
</dbReference>
<comment type="pathway">
    <text evidence="1">Cofactor biosynthesis; thiamine diphosphate biosynthesis; thiamine diphosphate from thiamine phosphate: step 1/1.</text>
</comment>
<proteinExistence type="inferred from homology"/>
<feature type="binding site" evidence="1">
    <location>
        <position position="120"/>
    </location>
    <ligand>
        <name>Mg(2+)</name>
        <dbReference type="ChEBI" id="CHEBI:18420"/>
        <label>1</label>
    </ligand>
</feature>
<dbReference type="PANTHER" id="PTHR30270">
    <property type="entry name" value="THIAMINE-MONOPHOSPHATE KINASE"/>
    <property type="match status" value="1"/>
</dbReference>
<feature type="binding site" evidence="1">
    <location>
        <position position="43"/>
    </location>
    <ligand>
        <name>Mg(2+)</name>
        <dbReference type="ChEBI" id="CHEBI:18420"/>
        <label>4</label>
    </ligand>
</feature>
<protein>
    <recommendedName>
        <fullName evidence="1">Thiamine-monophosphate kinase</fullName>
        <shortName evidence="1">TMP kinase</shortName>
        <shortName evidence="1">Thiamine-phosphate kinase</shortName>
        <ecNumber evidence="1">2.7.4.16</ecNumber>
    </recommendedName>
</protein>
<keyword evidence="1" id="KW-0067">ATP-binding</keyword>